<comment type="similarity">
    <text evidence="1">Belongs to the Cu-Zn superoxide dismutase family.</text>
</comment>
<accession>A0A4R2JLV1</accession>
<dbReference type="OrthoDB" id="3297424at2"/>
<proteinExistence type="inferred from homology"/>
<name>A0A4R2JLV1_9PSEU</name>
<dbReference type="InterPro" id="IPR036423">
    <property type="entry name" value="SOD-like_Cu/Zn_dom_sf"/>
</dbReference>
<gene>
    <name evidence="3" type="ORF">EV192_103636</name>
</gene>
<dbReference type="Gene3D" id="2.60.40.200">
    <property type="entry name" value="Superoxide dismutase, copper/zinc binding domain"/>
    <property type="match status" value="1"/>
</dbReference>
<feature type="signal peptide" evidence="2">
    <location>
        <begin position="1"/>
        <end position="25"/>
    </location>
</feature>
<protein>
    <submittedName>
        <fullName evidence="3">Cu-Zn family superoxide dismutase</fullName>
    </submittedName>
</protein>
<dbReference type="GO" id="GO:0046872">
    <property type="term" value="F:metal ion binding"/>
    <property type="evidence" value="ECO:0007669"/>
    <property type="project" value="InterPro"/>
</dbReference>
<evidence type="ECO:0000256" key="1">
    <source>
        <dbReference type="ARBA" id="ARBA00010457"/>
    </source>
</evidence>
<evidence type="ECO:0000313" key="4">
    <source>
        <dbReference type="Proteomes" id="UP000295680"/>
    </source>
</evidence>
<dbReference type="GO" id="GO:0006801">
    <property type="term" value="P:superoxide metabolic process"/>
    <property type="evidence" value="ECO:0007669"/>
    <property type="project" value="InterPro"/>
</dbReference>
<sequence length="188" mass="19399">MRFRSVTVAAVVTLTMVVASGTAGAWGGAVRVVTAAATAAPYQPGAGAVTYSPDLVPVGAHLGAFGISTKMNTSVMLSVQGLRPHRDYGAHVHVNACGPNPADAGPHFQDVKDPVQPSVDPKYANPRNEIWLDFSTDLAGNALVFAHVPWGFGTRTAGSVVVHDSHTHTDPGHAGTAGARLACLNVPF</sequence>
<dbReference type="AlphaFoldDB" id="A0A4R2JLV1"/>
<feature type="chain" id="PRO_5020789730" evidence="2">
    <location>
        <begin position="26"/>
        <end position="188"/>
    </location>
</feature>
<reference evidence="3 4" key="1">
    <citation type="submission" date="2019-03" db="EMBL/GenBank/DDBJ databases">
        <title>Genomic Encyclopedia of Type Strains, Phase IV (KMG-IV): sequencing the most valuable type-strain genomes for metagenomic binning, comparative biology and taxonomic classification.</title>
        <authorList>
            <person name="Goeker M."/>
        </authorList>
    </citation>
    <scope>NUCLEOTIDE SEQUENCE [LARGE SCALE GENOMIC DNA]</scope>
    <source>
        <strain evidence="3 4">DSM 45934</strain>
    </source>
</reference>
<evidence type="ECO:0000313" key="3">
    <source>
        <dbReference type="EMBL" id="TCO61053.1"/>
    </source>
</evidence>
<dbReference type="SUPFAM" id="SSF49329">
    <property type="entry name" value="Cu,Zn superoxide dismutase-like"/>
    <property type="match status" value="1"/>
</dbReference>
<dbReference type="Proteomes" id="UP000295680">
    <property type="component" value="Unassembled WGS sequence"/>
</dbReference>
<keyword evidence="2" id="KW-0732">Signal</keyword>
<comment type="caution">
    <text evidence="3">The sequence shown here is derived from an EMBL/GenBank/DDBJ whole genome shotgun (WGS) entry which is preliminary data.</text>
</comment>
<dbReference type="RefSeq" id="WP_132116483.1">
    <property type="nucleotide sequence ID" value="NZ_SLWS01000003.1"/>
</dbReference>
<keyword evidence="4" id="KW-1185">Reference proteome</keyword>
<dbReference type="EMBL" id="SLWS01000003">
    <property type="protein sequence ID" value="TCO61053.1"/>
    <property type="molecule type" value="Genomic_DNA"/>
</dbReference>
<organism evidence="3 4">
    <name type="scientific">Actinocrispum wychmicini</name>
    <dbReference type="NCBI Taxonomy" id="1213861"/>
    <lineage>
        <taxon>Bacteria</taxon>
        <taxon>Bacillati</taxon>
        <taxon>Actinomycetota</taxon>
        <taxon>Actinomycetes</taxon>
        <taxon>Pseudonocardiales</taxon>
        <taxon>Pseudonocardiaceae</taxon>
        <taxon>Actinocrispum</taxon>
    </lineage>
</organism>
<evidence type="ECO:0000256" key="2">
    <source>
        <dbReference type="SAM" id="SignalP"/>
    </source>
</evidence>